<dbReference type="Gene3D" id="3.30.300.20">
    <property type="match status" value="1"/>
</dbReference>
<protein>
    <submittedName>
        <fullName evidence="2">Organic hydroperoxide resistance protein</fullName>
    </submittedName>
</protein>
<reference evidence="2" key="1">
    <citation type="submission" date="2017-09" db="EMBL/GenBank/DDBJ databases">
        <title>Complete Genome Sequence of ansamitocin-producing Bacterium Actinosynnema pretiosum X47.</title>
        <authorList>
            <person name="Cao G."/>
            <person name="Zong G."/>
            <person name="Zhong C."/>
            <person name="Fu J."/>
        </authorList>
    </citation>
    <scope>NUCLEOTIDE SEQUENCE [LARGE SCALE GENOMIC DNA]</scope>
    <source>
        <strain evidence="2">X47</strain>
    </source>
</reference>
<dbReference type="InterPro" id="IPR036102">
    <property type="entry name" value="OsmC/Ohrsf"/>
</dbReference>
<dbReference type="InterPro" id="IPR003718">
    <property type="entry name" value="OsmC/Ohr_fam"/>
</dbReference>
<evidence type="ECO:0000313" key="3">
    <source>
        <dbReference type="Proteomes" id="UP000218505"/>
    </source>
</evidence>
<evidence type="ECO:0000256" key="1">
    <source>
        <dbReference type="ARBA" id="ARBA00007378"/>
    </source>
</evidence>
<dbReference type="AlphaFoldDB" id="A0A290Z382"/>
<dbReference type="PANTHER" id="PTHR33797:SF2">
    <property type="entry name" value="ORGANIC HYDROPEROXIDE RESISTANCE PROTEIN-LIKE"/>
    <property type="match status" value="1"/>
</dbReference>
<dbReference type="GO" id="GO:0006979">
    <property type="term" value="P:response to oxidative stress"/>
    <property type="evidence" value="ECO:0007669"/>
    <property type="project" value="InterPro"/>
</dbReference>
<keyword evidence="3" id="KW-1185">Reference proteome</keyword>
<dbReference type="InterPro" id="IPR015946">
    <property type="entry name" value="KH_dom-like_a/b"/>
</dbReference>
<evidence type="ECO:0000313" key="2">
    <source>
        <dbReference type="EMBL" id="ATE53490.1"/>
    </source>
</evidence>
<dbReference type="SUPFAM" id="SSF82784">
    <property type="entry name" value="OsmC-like"/>
    <property type="match status" value="1"/>
</dbReference>
<comment type="similarity">
    <text evidence="1">Belongs to the OsmC/Ohr family.</text>
</comment>
<dbReference type="Proteomes" id="UP000218505">
    <property type="component" value="Chromosome"/>
</dbReference>
<dbReference type="Pfam" id="PF02566">
    <property type="entry name" value="OsmC"/>
    <property type="match status" value="1"/>
</dbReference>
<dbReference type="PANTHER" id="PTHR33797">
    <property type="entry name" value="ORGANIC HYDROPEROXIDE RESISTANCE PROTEIN-LIKE"/>
    <property type="match status" value="1"/>
</dbReference>
<sequence length="137" mass="13803">MTSAGMTAAELHTSIATAAEAGVVVDGAESGELPTGLPAHLGGRGGGWAPEDLYAAALASCLHQTVVRMAASGGHSTTGSSVSAAVGLRHDGAERLDFEVRFKVELPGVADEAARRDLVDLSVSHCPMVGGWPVDVA</sequence>
<proteinExistence type="inferred from homology"/>
<dbReference type="RefSeq" id="WP_015800729.1">
    <property type="nucleotide sequence ID" value="NZ_CP023445.1"/>
</dbReference>
<dbReference type="InterPro" id="IPR019953">
    <property type="entry name" value="OHR"/>
</dbReference>
<gene>
    <name evidence="2" type="ORF">CNX65_09455</name>
</gene>
<dbReference type="KEGG" id="apre:CNX65_09455"/>
<accession>A0A290Z382</accession>
<name>A0A290Z382_9PSEU</name>
<dbReference type="EMBL" id="CP023445">
    <property type="protein sequence ID" value="ATE53490.1"/>
    <property type="molecule type" value="Genomic_DNA"/>
</dbReference>
<organism evidence="2 3">
    <name type="scientific">Actinosynnema pretiosum</name>
    <dbReference type="NCBI Taxonomy" id="42197"/>
    <lineage>
        <taxon>Bacteria</taxon>
        <taxon>Bacillati</taxon>
        <taxon>Actinomycetota</taxon>
        <taxon>Actinomycetes</taxon>
        <taxon>Pseudonocardiales</taxon>
        <taxon>Pseudonocardiaceae</taxon>
        <taxon>Actinosynnema</taxon>
    </lineage>
</organism>